<accession>A0AAE0E5X3</accession>
<dbReference type="EMBL" id="JANJYJ010000005">
    <property type="protein sequence ID" value="KAK3211912.1"/>
    <property type="molecule type" value="Genomic_DNA"/>
</dbReference>
<dbReference type="Pfam" id="PF00076">
    <property type="entry name" value="RRM_1"/>
    <property type="match status" value="1"/>
</dbReference>
<evidence type="ECO:0000313" key="4">
    <source>
        <dbReference type="Proteomes" id="UP001281410"/>
    </source>
</evidence>
<dbReference type="Gene3D" id="3.30.70.330">
    <property type="match status" value="1"/>
</dbReference>
<sequence length="115" mass="13208">MFRERVSIERVSEAHGKYGRRDFRDGLASIFVDSLNPKVDMEGLWGIFKPFGRVRDIFLSSTNRSRGSSFAFIRFDNIEEAVKVFGMVDGMHIYSWLIVGKMASHGWNKRRGSVS</sequence>
<keyword evidence="1" id="KW-0694">RNA-binding</keyword>
<evidence type="ECO:0000259" key="2">
    <source>
        <dbReference type="PROSITE" id="PS50102"/>
    </source>
</evidence>
<proteinExistence type="predicted"/>
<dbReference type="SUPFAM" id="SSF54928">
    <property type="entry name" value="RNA-binding domain, RBD"/>
    <property type="match status" value="1"/>
</dbReference>
<dbReference type="CDD" id="cd00590">
    <property type="entry name" value="RRM_SF"/>
    <property type="match status" value="1"/>
</dbReference>
<name>A0AAE0E5X3_9ROSI</name>
<dbReference type="GO" id="GO:0003723">
    <property type="term" value="F:RNA binding"/>
    <property type="evidence" value="ECO:0007669"/>
    <property type="project" value="UniProtKB-UniRule"/>
</dbReference>
<dbReference type="InterPro" id="IPR012677">
    <property type="entry name" value="Nucleotide-bd_a/b_plait_sf"/>
</dbReference>
<dbReference type="AlphaFoldDB" id="A0AAE0E5X3"/>
<dbReference type="SMART" id="SM00360">
    <property type="entry name" value="RRM"/>
    <property type="match status" value="1"/>
</dbReference>
<dbReference type="InterPro" id="IPR000504">
    <property type="entry name" value="RRM_dom"/>
</dbReference>
<comment type="caution">
    <text evidence="3">The sequence shown here is derived from an EMBL/GenBank/DDBJ whole genome shotgun (WGS) entry which is preliminary data.</text>
</comment>
<protein>
    <recommendedName>
        <fullName evidence="2">RRM domain-containing protein</fullName>
    </recommendedName>
</protein>
<evidence type="ECO:0000256" key="1">
    <source>
        <dbReference type="PROSITE-ProRule" id="PRU00176"/>
    </source>
</evidence>
<evidence type="ECO:0000313" key="3">
    <source>
        <dbReference type="EMBL" id="KAK3211912.1"/>
    </source>
</evidence>
<reference evidence="3" key="1">
    <citation type="journal article" date="2023" name="Plant J.">
        <title>Genome sequences and population genomics provide insights into the demographic history, inbreeding, and mutation load of two 'living fossil' tree species of Dipteronia.</title>
        <authorList>
            <person name="Feng Y."/>
            <person name="Comes H.P."/>
            <person name="Chen J."/>
            <person name="Zhu S."/>
            <person name="Lu R."/>
            <person name="Zhang X."/>
            <person name="Li P."/>
            <person name="Qiu J."/>
            <person name="Olsen K.M."/>
            <person name="Qiu Y."/>
        </authorList>
    </citation>
    <scope>NUCLEOTIDE SEQUENCE</scope>
    <source>
        <strain evidence="3">NBL</strain>
    </source>
</reference>
<keyword evidence="4" id="KW-1185">Reference proteome</keyword>
<feature type="domain" description="RRM" evidence="2">
    <location>
        <begin position="28"/>
        <end position="115"/>
    </location>
</feature>
<organism evidence="3 4">
    <name type="scientific">Dipteronia sinensis</name>
    <dbReference type="NCBI Taxonomy" id="43782"/>
    <lineage>
        <taxon>Eukaryota</taxon>
        <taxon>Viridiplantae</taxon>
        <taxon>Streptophyta</taxon>
        <taxon>Embryophyta</taxon>
        <taxon>Tracheophyta</taxon>
        <taxon>Spermatophyta</taxon>
        <taxon>Magnoliopsida</taxon>
        <taxon>eudicotyledons</taxon>
        <taxon>Gunneridae</taxon>
        <taxon>Pentapetalae</taxon>
        <taxon>rosids</taxon>
        <taxon>malvids</taxon>
        <taxon>Sapindales</taxon>
        <taxon>Sapindaceae</taxon>
        <taxon>Hippocastanoideae</taxon>
        <taxon>Acereae</taxon>
        <taxon>Dipteronia</taxon>
    </lineage>
</organism>
<dbReference type="PROSITE" id="PS50102">
    <property type="entry name" value="RRM"/>
    <property type="match status" value="1"/>
</dbReference>
<gene>
    <name evidence="3" type="ORF">Dsin_016618</name>
</gene>
<dbReference type="Proteomes" id="UP001281410">
    <property type="component" value="Unassembled WGS sequence"/>
</dbReference>
<dbReference type="InterPro" id="IPR035979">
    <property type="entry name" value="RBD_domain_sf"/>
</dbReference>